<dbReference type="Pfam" id="PF01575">
    <property type="entry name" value="MaoC_dehydratas"/>
    <property type="match status" value="1"/>
</dbReference>
<dbReference type="SUPFAM" id="SSF54637">
    <property type="entry name" value="Thioesterase/thiol ester dehydrase-isomerase"/>
    <property type="match status" value="1"/>
</dbReference>
<comment type="caution">
    <text evidence="2">The sequence shown here is derived from an EMBL/GenBank/DDBJ whole genome shotgun (WGS) entry which is preliminary data.</text>
</comment>
<dbReference type="InterPro" id="IPR052342">
    <property type="entry name" value="MCH/BMMD"/>
</dbReference>
<dbReference type="RefSeq" id="WP_188159571.1">
    <property type="nucleotide sequence ID" value="NZ_BMGH01000001.1"/>
</dbReference>
<dbReference type="InterPro" id="IPR029069">
    <property type="entry name" value="HotDog_dom_sf"/>
</dbReference>
<organism evidence="2 3">
    <name type="scientific">Aquisalinus flavus</name>
    <dbReference type="NCBI Taxonomy" id="1526572"/>
    <lineage>
        <taxon>Bacteria</taxon>
        <taxon>Pseudomonadati</taxon>
        <taxon>Pseudomonadota</taxon>
        <taxon>Alphaproteobacteria</taxon>
        <taxon>Parvularculales</taxon>
        <taxon>Parvularculaceae</taxon>
        <taxon>Aquisalinus</taxon>
    </lineage>
</organism>
<dbReference type="EMBL" id="BMGH01000001">
    <property type="protein sequence ID" value="GGC97850.1"/>
    <property type="molecule type" value="Genomic_DNA"/>
</dbReference>
<dbReference type="PANTHER" id="PTHR43664:SF1">
    <property type="entry name" value="BETA-METHYLMALYL-COA DEHYDRATASE"/>
    <property type="match status" value="1"/>
</dbReference>
<evidence type="ECO:0000259" key="1">
    <source>
        <dbReference type="Pfam" id="PF01575"/>
    </source>
</evidence>
<reference evidence="2" key="2">
    <citation type="submission" date="2020-09" db="EMBL/GenBank/DDBJ databases">
        <authorList>
            <person name="Sun Q."/>
            <person name="Zhou Y."/>
        </authorList>
    </citation>
    <scope>NUCLEOTIDE SEQUENCE</scope>
    <source>
        <strain evidence="2">CGMCC 1.12921</strain>
    </source>
</reference>
<dbReference type="Gene3D" id="3.10.129.10">
    <property type="entry name" value="Hotdog Thioesterase"/>
    <property type="match status" value="1"/>
</dbReference>
<feature type="domain" description="MaoC-like" evidence="1">
    <location>
        <begin position="11"/>
        <end position="124"/>
    </location>
</feature>
<dbReference type="AlphaFoldDB" id="A0A8J2V109"/>
<evidence type="ECO:0000313" key="3">
    <source>
        <dbReference type="Proteomes" id="UP000613582"/>
    </source>
</evidence>
<protein>
    <submittedName>
        <fullName evidence="2">MaoC family dehydratase</fullName>
    </submittedName>
</protein>
<name>A0A8J2V109_9PROT</name>
<proteinExistence type="predicted"/>
<reference evidence="2" key="1">
    <citation type="journal article" date="2014" name="Int. J. Syst. Evol. Microbiol.">
        <title>Complete genome sequence of Corynebacterium casei LMG S-19264T (=DSM 44701T), isolated from a smear-ripened cheese.</title>
        <authorList>
            <consortium name="US DOE Joint Genome Institute (JGI-PGF)"/>
            <person name="Walter F."/>
            <person name="Albersmeier A."/>
            <person name="Kalinowski J."/>
            <person name="Ruckert C."/>
        </authorList>
    </citation>
    <scope>NUCLEOTIDE SEQUENCE</scope>
    <source>
        <strain evidence="2">CGMCC 1.12921</strain>
    </source>
</reference>
<dbReference type="Proteomes" id="UP000613582">
    <property type="component" value="Unassembled WGS sequence"/>
</dbReference>
<accession>A0A8J2V109</accession>
<dbReference type="PANTHER" id="PTHR43664">
    <property type="entry name" value="MONOAMINE OXIDASE-RELATED"/>
    <property type="match status" value="1"/>
</dbReference>
<gene>
    <name evidence="2" type="ORF">GCM10011342_03490</name>
</gene>
<keyword evidence="3" id="KW-1185">Reference proteome</keyword>
<dbReference type="InterPro" id="IPR002539">
    <property type="entry name" value="MaoC-like_dom"/>
</dbReference>
<dbReference type="CDD" id="cd03451">
    <property type="entry name" value="FkbR2"/>
    <property type="match status" value="1"/>
</dbReference>
<evidence type="ECO:0000313" key="2">
    <source>
        <dbReference type="EMBL" id="GGC97850.1"/>
    </source>
</evidence>
<sequence length="153" mass="16655">MAGLWLEEFEEGMVFDHALSRTITEYDNMQFSLMTMNPQPLHIDADFAAKSAWGKPLVNSLFTLGLLIGMTVGDTTLGTTIGNLGMSEVKFPAPVFHGDTIRARTTVVSVRESKSRPGQGIVTFKHEALNQKGDIVAVCERAALMRAKPAESA</sequence>